<feature type="domain" description="VOC" evidence="2">
    <location>
        <begin position="45"/>
        <end position="167"/>
    </location>
</feature>
<evidence type="ECO:0000313" key="3">
    <source>
        <dbReference type="EMBL" id="KAH7066551.1"/>
    </source>
</evidence>
<gene>
    <name evidence="3" type="ORF">FB567DRAFT_542187</name>
</gene>
<dbReference type="PROSITE" id="PS51819">
    <property type="entry name" value="VOC"/>
    <property type="match status" value="1"/>
</dbReference>
<feature type="signal peptide" evidence="1">
    <location>
        <begin position="1"/>
        <end position="27"/>
    </location>
</feature>
<dbReference type="InterPro" id="IPR029068">
    <property type="entry name" value="Glyas_Bleomycin-R_OHBP_Dase"/>
</dbReference>
<dbReference type="InterPro" id="IPR052164">
    <property type="entry name" value="Anthracycline_SecMetBiosynth"/>
</dbReference>
<protein>
    <recommendedName>
        <fullName evidence="2">VOC domain-containing protein</fullName>
    </recommendedName>
</protein>
<evidence type="ECO:0000313" key="4">
    <source>
        <dbReference type="Proteomes" id="UP000813461"/>
    </source>
</evidence>
<feature type="chain" id="PRO_5035426392" description="VOC domain-containing protein" evidence="1">
    <location>
        <begin position="28"/>
        <end position="172"/>
    </location>
</feature>
<dbReference type="PANTHER" id="PTHR33993">
    <property type="entry name" value="GLYOXALASE-RELATED"/>
    <property type="match status" value="1"/>
</dbReference>
<dbReference type="PANTHER" id="PTHR33993:SF14">
    <property type="entry name" value="GB|AAF24581.1"/>
    <property type="match status" value="1"/>
</dbReference>
<evidence type="ECO:0000256" key="1">
    <source>
        <dbReference type="SAM" id="SignalP"/>
    </source>
</evidence>
<dbReference type="EMBL" id="JAGMVJ010000038">
    <property type="protein sequence ID" value="KAH7066551.1"/>
    <property type="molecule type" value="Genomic_DNA"/>
</dbReference>
<comment type="caution">
    <text evidence="3">The sequence shown here is derived from an EMBL/GenBank/DDBJ whole genome shotgun (WGS) entry which is preliminary data.</text>
</comment>
<dbReference type="OrthoDB" id="447346at2759"/>
<dbReference type="SUPFAM" id="SSF54593">
    <property type="entry name" value="Glyoxalase/Bleomycin resistance protein/Dihydroxybiphenyl dioxygenase"/>
    <property type="match status" value="1"/>
</dbReference>
<sequence>MHTCHSSTRAFILAFLLFLCRPHFALLTNMSTDTKDTPPVPPVGAPCWVEIMSSEPSKLKDFYAALFPAWNFKPVEGDKPEVVQYTFEQPSGLSGGIVRHPEGRPKLAEQPLGGSTVYYYVNSIEEMTPRIVQLGGREIVSKEPVHEYGWSANFVDPEGNRFALFEANWGQK</sequence>
<accession>A0A8K0QRC2</accession>
<organism evidence="3 4">
    <name type="scientific">Paraphoma chrysanthemicola</name>
    <dbReference type="NCBI Taxonomy" id="798071"/>
    <lineage>
        <taxon>Eukaryota</taxon>
        <taxon>Fungi</taxon>
        <taxon>Dikarya</taxon>
        <taxon>Ascomycota</taxon>
        <taxon>Pezizomycotina</taxon>
        <taxon>Dothideomycetes</taxon>
        <taxon>Pleosporomycetidae</taxon>
        <taxon>Pleosporales</taxon>
        <taxon>Pleosporineae</taxon>
        <taxon>Phaeosphaeriaceae</taxon>
        <taxon>Paraphoma</taxon>
    </lineage>
</organism>
<proteinExistence type="predicted"/>
<dbReference type="Proteomes" id="UP000813461">
    <property type="component" value="Unassembled WGS sequence"/>
</dbReference>
<keyword evidence="4" id="KW-1185">Reference proteome</keyword>
<dbReference type="CDD" id="cd07247">
    <property type="entry name" value="SgaA_N_like"/>
    <property type="match status" value="1"/>
</dbReference>
<evidence type="ECO:0000259" key="2">
    <source>
        <dbReference type="PROSITE" id="PS51819"/>
    </source>
</evidence>
<keyword evidence="1" id="KW-0732">Signal</keyword>
<reference evidence="3" key="1">
    <citation type="journal article" date="2021" name="Nat. Commun.">
        <title>Genetic determinants of endophytism in the Arabidopsis root mycobiome.</title>
        <authorList>
            <person name="Mesny F."/>
            <person name="Miyauchi S."/>
            <person name="Thiergart T."/>
            <person name="Pickel B."/>
            <person name="Atanasova L."/>
            <person name="Karlsson M."/>
            <person name="Huettel B."/>
            <person name="Barry K.W."/>
            <person name="Haridas S."/>
            <person name="Chen C."/>
            <person name="Bauer D."/>
            <person name="Andreopoulos W."/>
            <person name="Pangilinan J."/>
            <person name="LaButti K."/>
            <person name="Riley R."/>
            <person name="Lipzen A."/>
            <person name="Clum A."/>
            <person name="Drula E."/>
            <person name="Henrissat B."/>
            <person name="Kohler A."/>
            <person name="Grigoriev I.V."/>
            <person name="Martin F.M."/>
            <person name="Hacquard S."/>
        </authorList>
    </citation>
    <scope>NUCLEOTIDE SEQUENCE</scope>
    <source>
        <strain evidence="3">MPI-SDFR-AT-0120</strain>
    </source>
</reference>
<name>A0A8K0QRC2_9PLEO</name>
<dbReference type="Gene3D" id="3.10.180.10">
    <property type="entry name" value="2,3-Dihydroxybiphenyl 1,2-Dioxygenase, domain 1"/>
    <property type="match status" value="1"/>
</dbReference>
<dbReference type="InterPro" id="IPR037523">
    <property type="entry name" value="VOC_core"/>
</dbReference>
<dbReference type="AlphaFoldDB" id="A0A8K0QRC2"/>